<reference evidence="1" key="1">
    <citation type="submission" date="2022-11" db="EMBL/GenBank/DDBJ databases">
        <authorList>
            <person name="Petersen C."/>
        </authorList>
    </citation>
    <scope>NUCLEOTIDE SEQUENCE</scope>
    <source>
        <strain evidence="1">IBT 30069</strain>
    </source>
</reference>
<proteinExistence type="predicted"/>
<comment type="caution">
    <text evidence="1">The sequence shown here is derived from an EMBL/GenBank/DDBJ whole genome shotgun (WGS) entry which is preliminary data.</text>
</comment>
<dbReference type="PANTHER" id="PTHR21310">
    <property type="entry name" value="AMINOGLYCOSIDE PHOSPHOTRANSFERASE-RELATED-RELATED"/>
    <property type="match status" value="1"/>
</dbReference>
<dbReference type="OrthoDB" id="3645574at2759"/>
<dbReference type="SUPFAM" id="SSF56112">
    <property type="entry name" value="Protein kinase-like (PK-like)"/>
    <property type="match status" value="1"/>
</dbReference>
<organism evidence="1 2">
    <name type="scientific">Penicillium angulare</name>
    <dbReference type="NCBI Taxonomy" id="116970"/>
    <lineage>
        <taxon>Eukaryota</taxon>
        <taxon>Fungi</taxon>
        <taxon>Dikarya</taxon>
        <taxon>Ascomycota</taxon>
        <taxon>Pezizomycotina</taxon>
        <taxon>Eurotiomycetes</taxon>
        <taxon>Eurotiomycetidae</taxon>
        <taxon>Eurotiales</taxon>
        <taxon>Aspergillaceae</taxon>
        <taxon>Penicillium</taxon>
    </lineage>
</organism>
<dbReference type="InterPro" id="IPR051678">
    <property type="entry name" value="AGP_Transferase"/>
</dbReference>
<evidence type="ECO:0000313" key="2">
    <source>
        <dbReference type="Proteomes" id="UP001149165"/>
    </source>
</evidence>
<evidence type="ECO:0008006" key="3">
    <source>
        <dbReference type="Google" id="ProtNLM"/>
    </source>
</evidence>
<dbReference type="InterPro" id="IPR011009">
    <property type="entry name" value="Kinase-like_dom_sf"/>
</dbReference>
<gene>
    <name evidence="1" type="ORF">N7456_011964</name>
</gene>
<protein>
    <recommendedName>
        <fullName evidence="3">Aminoglycoside phosphotransferase domain-containing protein</fullName>
    </recommendedName>
</protein>
<accession>A0A9W9K0A1</accession>
<sequence>MPKKLRLLRREVTYSDVKDEEFNMLRRLEFYDEQVQFFTNLWDKRDWMKTVVAHHLNLGCPSRCEVLEMEDWLHGSFNVCVPIVINNPQKSRVLLRFPLPYRVGEAFNPGNGDEKIRCEAGTYAWLQENCPEITIPQLYGFALSSGEVFTFTGYMPLLTRFICHIHRHLLLWLGKVTPSNYIRHQYTDAISVDGLASVNNGYILIEFIEETRGQMLSNTWHTGRHDPTLRKTLFRDLSRIYLNLCRTPLPRIGSLSIDNSGFLEVSNRPLSVEMQQLENEGIPTDIPREYTYSTVDSYVTDILGAHDNRFRYQPNAVNNRGDCADQLATLTGMRTVFQSIFSRSFRRGPFVLCFTDLHQSNIFVDEEWRIKCLVDLEWACARPIEMVMTPYWLTGKGVDQITPEDYGPIRQEFMEALASEEERLNYESSIKLGHQSPPLRLSETMDSTWKSGAFWYSLGLSSPSGVFTIFSDHVKHLYLPDAHDEEFGVAMMFFFQQNMGAIAGRKLADKQKYDEDLQRVFDYDAGT</sequence>
<name>A0A9W9K0A1_9EURO</name>
<dbReference type="AlphaFoldDB" id="A0A9W9K0A1"/>
<keyword evidence="2" id="KW-1185">Reference proteome</keyword>
<dbReference type="EMBL" id="JAPQKH010000007">
    <property type="protein sequence ID" value="KAJ5088348.1"/>
    <property type="molecule type" value="Genomic_DNA"/>
</dbReference>
<reference evidence="1" key="2">
    <citation type="journal article" date="2023" name="IMA Fungus">
        <title>Comparative genomic study of the Penicillium genus elucidates a diverse pangenome and 15 lateral gene transfer events.</title>
        <authorList>
            <person name="Petersen C."/>
            <person name="Sorensen T."/>
            <person name="Nielsen M.R."/>
            <person name="Sondergaard T.E."/>
            <person name="Sorensen J.L."/>
            <person name="Fitzpatrick D.A."/>
            <person name="Frisvad J.C."/>
            <person name="Nielsen K.L."/>
        </authorList>
    </citation>
    <scope>NUCLEOTIDE SEQUENCE</scope>
    <source>
        <strain evidence="1">IBT 30069</strain>
    </source>
</reference>
<evidence type="ECO:0000313" key="1">
    <source>
        <dbReference type="EMBL" id="KAJ5088348.1"/>
    </source>
</evidence>
<dbReference type="Proteomes" id="UP001149165">
    <property type="component" value="Unassembled WGS sequence"/>
</dbReference>
<dbReference type="PANTHER" id="PTHR21310:SF37">
    <property type="entry name" value="AMINOGLYCOSIDE PHOSPHOTRANSFERASE DOMAIN-CONTAINING PROTEIN"/>
    <property type="match status" value="1"/>
</dbReference>